<sequence length="315" mass="36806">MEFGRVDEHELDSIDFSLPAEPVFNKTVLNGKAVKDAKVYVGCAKWGRTEWVGKIYPPKTKEKDFLQHYVQHYNCIELNTTHYKVYGEVGIRKWAEKAKGMDFKFCPKMYQGVTHRGSLKGKDFITNEFFRGIVGFEEHLGPIFVQVSDTFSPKRKTELFDYMASLPKDLQFFLEVRHPDWFAKEDIRNELFATLKQMNIGAVITDTAGRRDCAHMHVTVPKVFIRYVGNSLHKSDYPRCDAWIERMKYWLQQGIEETYFFMHMHDEATSPELTVYLIDKMNKEMGLNLIKPKFIEGGVSQKPKPKQRGLFDKDF</sequence>
<gene>
    <name evidence="1" type="ORF">ESA94_07750</name>
</gene>
<accession>A0A4Q1CJX6</accession>
<dbReference type="Gene3D" id="3.20.20.410">
    <property type="entry name" value="Protein of unknown function UPF0759"/>
    <property type="match status" value="1"/>
</dbReference>
<dbReference type="SUPFAM" id="SSF117396">
    <property type="entry name" value="TM1631-like"/>
    <property type="match status" value="1"/>
</dbReference>
<dbReference type="AlphaFoldDB" id="A0A4Q1CJX6"/>
<organism evidence="1 2">
    <name type="scientific">Lacibacter luteus</name>
    <dbReference type="NCBI Taxonomy" id="2508719"/>
    <lineage>
        <taxon>Bacteria</taxon>
        <taxon>Pseudomonadati</taxon>
        <taxon>Bacteroidota</taxon>
        <taxon>Chitinophagia</taxon>
        <taxon>Chitinophagales</taxon>
        <taxon>Chitinophagaceae</taxon>
        <taxon>Lacibacter</taxon>
    </lineage>
</organism>
<dbReference type="Proteomes" id="UP000290204">
    <property type="component" value="Unassembled WGS sequence"/>
</dbReference>
<evidence type="ECO:0000313" key="2">
    <source>
        <dbReference type="Proteomes" id="UP000290204"/>
    </source>
</evidence>
<protein>
    <submittedName>
        <fullName evidence="1">DUF72 domain-containing protein</fullName>
    </submittedName>
</protein>
<dbReference type="InterPro" id="IPR002763">
    <property type="entry name" value="DUF72"/>
</dbReference>
<dbReference type="OrthoDB" id="9780310at2"/>
<name>A0A4Q1CJX6_9BACT</name>
<dbReference type="InterPro" id="IPR036520">
    <property type="entry name" value="UPF0759_sf"/>
</dbReference>
<comment type="caution">
    <text evidence="1">The sequence shown here is derived from an EMBL/GenBank/DDBJ whole genome shotgun (WGS) entry which is preliminary data.</text>
</comment>
<reference evidence="1 2" key="1">
    <citation type="submission" date="2019-01" db="EMBL/GenBank/DDBJ databases">
        <title>Lacibacter sp. strain TTM-7.</title>
        <authorList>
            <person name="Chen W.-M."/>
        </authorList>
    </citation>
    <scope>NUCLEOTIDE SEQUENCE [LARGE SCALE GENOMIC DNA]</scope>
    <source>
        <strain evidence="1 2">TTM-7</strain>
    </source>
</reference>
<dbReference type="EMBL" id="SDHW01000002">
    <property type="protein sequence ID" value="RXK60991.1"/>
    <property type="molecule type" value="Genomic_DNA"/>
</dbReference>
<evidence type="ECO:0000313" key="1">
    <source>
        <dbReference type="EMBL" id="RXK60991.1"/>
    </source>
</evidence>
<proteinExistence type="predicted"/>
<dbReference type="PANTHER" id="PTHR30348">
    <property type="entry name" value="UNCHARACTERIZED PROTEIN YECE"/>
    <property type="match status" value="1"/>
</dbReference>
<keyword evidence="2" id="KW-1185">Reference proteome</keyword>
<dbReference type="PANTHER" id="PTHR30348:SF9">
    <property type="entry name" value="UPF0759 PROTEIN YECE"/>
    <property type="match status" value="1"/>
</dbReference>
<dbReference type="Pfam" id="PF01904">
    <property type="entry name" value="DUF72"/>
    <property type="match status" value="1"/>
</dbReference>